<accession>A0ABV7YKS2</accession>
<keyword evidence="3" id="KW-0804">Transcription</keyword>
<dbReference type="PROSITE" id="PS50956">
    <property type="entry name" value="HTH_ASNC_2"/>
    <property type="match status" value="2"/>
</dbReference>
<sequence>MDVDQTDSALIAELRKDGRATFEALAGRVGLSRTAARARIQRLLDLGAIRIVGMVHPSVYGLHALGHVSLEISGPAMPIAEKIAAMEDAPFVSVVSGRFGVIAELRSPSMDTFASALDSLRALDGVRNVETGIYTAIVKDTHFPPGRLRPVELDAVDRHLLAALQLDGRAAFSDLAEKVRLSPGAVRARVLRLIDHGVVHVIGLVDTTVLGFTQACGFAVWVARPVDETVASIAQLAQVEYLASAVGRADIIGTLVGATRADVVSALDRLRQIPGVRKLETWSHLTLVKEKYDRSPLEPFPLH</sequence>
<dbReference type="PANTHER" id="PTHR30154:SF50">
    <property type="entry name" value="TRANSCRIPTIONAL REGULATOR, ASNC FAMILY"/>
    <property type="match status" value="1"/>
</dbReference>
<evidence type="ECO:0000256" key="3">
    <source>
        <dbReference type="ARBA" id="ARBA00023163"/>
    </source>
</evidence>
<keyword evidence="1" id="KW-0805">Transcription regulation</keyword>
<dbReference type="RefSeq" id="WP_205116592.1">
    <property type="nucleotide sequence ID" value="NZ_JAFBCM010000001.1"/>
</dbReference>
<feature type="domain" description="HTH asnC-type" evidence="4">
    <location>
        <begin position="153"/>
        <end position="213"/>
    </location>
</feature>
<gene>
    <name evidence="5" type="ORF">ACFOUW_32415</name>
</gene>
<proteinExistence type="predicted"/>
<dbReference type="PRINTS" id="PR00033">
    <property type="entry name" value="HTHASNC"/>
</dbReference>
<evidence type="ECO:0000313" key="6">
    <source>
        <dbReference type="Proteomes" id="UP001595699"/>
    </source>
</evidence>
<organism evidence="5 6">
    <name type="scientific">Tenggerimyces flavus</name>
    <dbReference type="NCBI Taxonomy" id="1708749"/>
    <lineage>
        <taxon>Bacteria</taxon>
        <taxon>Bacillati</taxon>
        <taxon>Actinomycetota</taxon>
        <taxon>Actinomycetes</taxon>
        <taxon>Propionibacteriales</taxon>
        <taxon>Nocardioidaceae</taxon>
        <taxon>Tenggerimyces</taxon>
    </lineage>
</organism>
<reference evidence="6" key="1">
    <citation type="journal article" date="2019" name="Int. J. Syst. Evol. Microbiol.">
        <title>The Global Catalogue of Microorganisms (GCM) 10K type strain sequencing project: providing services to taxonomists for standard genome sequencing and annotation.</title>
        <authorList>
            <consortium name="The Broad Institute Genomics Platform"/>
            <consortium name="The Broad Institute Genome Sequencing Center for Infectious Disease"/>
            <person name="Wu L."/>
            <person name="Ma J."/>
        </authorList>
    </citation>
    <scope>NUCLEOTIDE SEQUENCE [LARGE SCALE GENOMIC DNA]</scope>
    <source>
        <strain evidence="6">CGMCC 4.7241</strain>
    </source>
</reference>
<feature type="domain" description="HTH asnC-type" evidence="4">
    <location>
        <begin position="3"/>
        <end position="63"/>
    </location>
</feature>
<name>A0ABV7YKS2_9ACTN</name>
<protein>
    <submittedName>
        <fullName evidence="5">Lrp/AsnC family transcriptional regulator</fullName>
    </submittedName>
</protein>
<dbReference type="InterPro" id="IPR036390">
    <property type="entry name" value="WH_DNA-bd_sf"/>
</dbReference>
<evidence type="ECO:0000259" key="4">
    <source>
        <dbReference type="PROSITE" id="PS50956"/>
    </source>
</evidence>
<keyword evidence="6" id="KW-1185">Reference proteome</keyword>
<dbReference type="SUPFAM" id="SSF46785">
    <property type="entry name" value="Winged helix' DNA-binding domain"/>
    <property type="match status" value="2"/>
</dbReference>
<evidence type="ECO:0000256" key="1">
    <source>
        <dbReference type="ARBA" id="ARBA00023015"/>
    </source>
</evidence>
<dbReference type="InterPro" id="IPR019888">
    <property type="entry name" value="Tscrpt_reg_AsnC-like"/>
</dbReference>
<dbReference type="InterPro" id="IPR000485">
    <property type="entry name" value="AsnC-type_HTH_dom"/>
</dbReference>
<dbReference type="PANTHER" id="PTHR30154">
    <property type="entry name" value="LEUCINE-RESPONSIVE REGULATORY PROTEIN"/>
    <property type="match status" value="1"/>
</dbReference>
<dbReference type="Gene3D" id="1.10.10.10">
    <property type="entry name" value="Winged helix-like DNA-binding domain superfamily/Winged helix DNA-binding domain"/>
    <property type="match status" value="2"/>
</dbReference>
<dbReference type="Gene3D" id="3.30.70.920">
    <property type="match status" value="2"/>
</dbReference>
<dbReference type="Pfam" id="PF13404">
    <property type="entry name" value="HTH_AsnC-type"/>
    <property type="match status" value="2"/>
</dbReference>
<dbReference type="InterPro" id="IPR036388">
    <property type="entry name" value="WH-like_DNA-bd_sf"/>
</dbReference>
<evidence type="ECO:0000313" key="5">
    <source>
        <dbReference type="EMBL" id="MFC3765577.1"/>
    </source>
</evidence>
<dbReference type="SMART" id="SM00344">
    <property type="entry name" value="HTH_ASNC"/>
    <property type="match status" value="2"/>
</dbReference>
<dbReference type="InterPro" id="IPR019885">
    <property type="entry name" value="Tscrpt_reg_HTH_AsnC-type_CS"/>
</dbReference>
<dbReference type="EMBL" id="JBHRZH010000041">
    <property type="protein sequence ID" value="MFC3765577.1"/>
    <property type="molecule type" value="Genomic_DNA"/>
</dbReference>
<dbReference type="InterPro" id="IPR011008">
    <property type="entry name" value="Dimeric_a/b-barrel"/>
</dbReference>
<dbReference type="Proteomes" id="UP001595699">
    <property type="component" value="Unassembled WGS sequence"/>
</dbReference>
<comment type="caution">
    <text evidence="5">The sequence shown here is derived from an EMBL/GenBank/DDBJ whole genome shotgun (WGS) entry which is preliminary data.</text>
</comment>
<keyword evidence="2" id="KW-0238">DNA-binding</keyword>
<dbReference type="PROSITE" id="PS00519">
    <property type="entry name" value="HTH_ASNC_1"/>
    <property type="match status" value="1"/>
</dbReference>
<evidence type="ECO:0000256" key="2">
    <source>
        <dbReference type="ARBA" id="ARBA00023125"/>
    </source>
</evidence>
<dbReference type="SUPFAM" id="SSF54909">
    <property type="entry name" value="Dimeric alpha+beta barrel"/>
    <property type="match status" value="2"/>
</dbReference>